<feature type="compositionally biased region" description="Polar residues" evidence="2">
    <location>
        <begin position="1146"/>
        <end position="1159"/>
    </location>
</feature>
<feature type="compositionally biased region" description="Basic and acidic residues" evidence="2">
    <location>
        <begin position="1383"/>
        <end position="1450"/>
    </location>
</feature>
<proteinExistence type="inferred from homology"/>
<feature type="compositionally biased region" description="Low complexity" evidence="2">
    <location>
        <begin position="418"/>
        <end position="431"/>
    </location>
</feature>
<evidence type="ECO:0000313" key="4">
    <source>
        <dbReference type="Proteomes" id="UP000193380"/>
    </source>
</evidence>
<feature type="compositionally biased region" description="Polar residues" evidence="2">
    <location>
        <begin position="218"/>
        <end position="228"/>
    </location>
</feature>
<comment type="similarity">
    <text evidence="1">Belongs to the apolipoprotein L family.</text>
</comment>
<dbReference type="GO" id="GO:0042157">
    <property type="term" value="P:lipoprotein metabolic process"/>
    <property type="evidence" value="ECO:0007669"/>
    <property type="project" value="InterPro"/>
</dbReference>
<feature type="region of interest" description="Disordered" evidence="2">
    <location>
        <begin position="1"/>
        <end position="24"/>
    </location>
</feature>
<sequence length="1468" mass="162768">MEQCTLKPDVKRNQQKQPLPPPKPAKEVLIGQHIYLTSQIVLNSIFFDTQRPKRHTIEIVVENETEQMNKETANRNLIQTETRGKQARTPVVPSRVRPTAKEPNVMARNGSRKRTQAEHIKGSTEMDISPIKASDPREDETDFKQDKFGGLGGMFQKLQKEPTPTFTSYMSDNETPEEPTPEKEQTSENTKKRLSQSKQDKGGLMRGMFQKATKDKLSSPSLTDNLSVHSELLTSNNSLSDNNNIKEKGGIFSGMFKKSTKPVEEPPQTEEDQQSLHSELSASNDSLSDTNNPKAKGGLFSGILKKSPKAPREGTLAEALHGEHSGSNDSLSKNNSKEKGGIFSGMFIKSPKPAADASQPEDKGSLQGELSASNDSLADNSNPKGKKGLFSGILKKTPKSSGDETPAQDNLATCSELSVSNNSLSDTNNTTEKGSLFSGMFKKSPIPADEGSQQEEERGQFSGMFRKSPKPADEGCQPEEDKRSLHSELSASNDSLFDNSNPKGKGIFSGMFKKAPKTAEASQPEEDSDLGTDCNDNLSESKEKTGILGLTGIFKRSPRPSPKPSPRFTVDKDPLTEYKELSASNDSLSDFTTIKENLSAQRELSASNGSFSDTTTTSKEKKGGFAGIFRRTPKPLEQQDSMDTEPLVRGSQLKRRRTIKKKRRVVSFQVKRTLPTIPKRTAARDSDKEPIIEEAVELQGLAPLQENTVEIQPVEMAAYPTDGVNLLESEEESDGLLDWWRSVEGWEQWNETSHFQEDEADMAVEQVADRVFMAARLFVRLFNQRGASLQGRILELLAQADAADQFHKRTVTAAVGGGVASVCGSVATITGLILAPFTFGASIIVTAVGISVATAGSIASATANITDTVHSNMDCKKVEKMIQGYQEEIKDIRECMEFVQEGMEALQEGNFEKYTESATKKALNHNIKHVMKEGGRAGKKLMINTDKLISTVQVLGVAGGAAKAVKAISVTTGVMSALFLALDVFFLAKDSHELRKGAKTKFASEIREMCKDLQDGLLELNKVKTQLQKTMDGIELEEYEEEEEVEVEVDDDLESDPVKLAQLEQELDQLEEKLDKKVQEEQKWNKSKEEAAKSEEREMKEEKNSTKKDSNKVEGKKARPKSKTIELGETEKVEMEKERTTERGDTSGSVKGDTSSVQNKKGSEKGKKKDKGMESRNTNEKGNVEGKKEKGNDRGSTNEEGEEKARETEKQRGRGKKNELADTKKGISNENVESERGKSERLKEQKVAGWETKMRVRETSERGNASRHSSKTDNEQIPKRSPRERGSRDEIPAIAPGRRRSKDLKCGSITETGEMERTSKTERGGVERGVRNWRAEMDRGSQDKHSVDLKGDSERGKTKEESEVKRTSGVERGTAKGTSKEAGVMERMSRRENKDRELGCKRERAEEKRGSKIEKMQRKFESGREGGIRNEDEVHQSKRDRKEGDVERKREDVQCVSIAFSTVVLNRK</sequence>
<dbReference type="STRING" id="8022.A0A060WQC0"/>
<dbReference type="GO" id="GO:0006869">
    <property type="term" value="P:lipid transport"/>
    <property type="evidence" value="ECO:0007669"/>
    <property type="project" value="InterPro"/>
</dbReference>
<gene>
    <name evidence="3" type="ORF">GSONMT00023564001</name>
</gene>
<dbReference type="PaxDb" id="8022-A0A060WQC0"/>
<accession>A0A060WQC0</accession>
<feature type="compositionally biased region" description="Basic and acidic residues" evidence="2">
    <location>
        <begin position="1077"/>
        <end position="1145"/>
    </location>
</feature>
<feature type="compositionally biased region" description="Polar residues" evidence="2">
    <location>
        <begin position="162"/>
        <end position="173"/>
    </location>
</feature>
<feature type="compositionally biased region" description="Polar residues" evidence="2">
    <location>
        <begin position="602"/>
        <end position="617"/>
    </location>
</feature>
<dbReference type="GO" id="GO:0016020">
    <property type="term" value="C:membrane"/>
    <property type="evidence" value="ECO:0007669"/>
    <property type="project" value="TreeGrafter"/>
</dbReference>
<feature type="compositionally biased region" description="Polar residues" evidence="2">
    <location>
        <begin position="407"/>
        <end position="417"/>
    </location>
</feature>
<evidence type="ECO:0000256" key="2">
    <source>
        <dbReference type="SAM" id="MobiDB-lite"/>
    </source>
</evidence>
<feature type="region of interest" description="Disordered" evidence="2">
    <location>
        <begin position="106"/>
        <end position="574"/>
    </location>
</feature>
<feature type="compositionally biased region" description="Low complexity" evidence="2">
    <location>
        <begin position="370"/>
        <end position="382"/>
    </location>
</feature>
<name>A0A060WQC0_ONCMY</name>
<dbReference type="PANTHER" id="PTHR14096:SF34">
    <property type="entry name" value="APOLIPOPROTEIN L3-LIKE-RELATED"/>
    <property type="match status" value="1"/>
</dbReference>
<feature type="compositionally biased region" description="Basic and acidic residues" evidence="2">
    <location>
        <begin position="1161"/>
        <end position="1261"/>
    </location>
</feature>
<reference evidence="3" key="1">
    <citation type="journal article" date="2014" name="Nat. Commun.">
        <title>The rainbow trout genome provides novel insights into evolution after whole-genome duplication in vertebrates.</title>
        <authorList>
            <person name="Berthelot C."/>
            <person name="Brunet F."/>
            <person name="Chalopin D."/>
            <person name="Juanchich A."/>
            <person name="Bernard M."/>
            <person name="Noel B."/>
            <person name="Bento P."/>
            <person name="Da Silva C."/>
            <person name="Labadie K."/>
            <person name="Alberti A."/>
            <person name="Aury J.M."/>
            <person name="Louis A."/>
            <person name="Dehais P."/>
            <person name="Bardou P."/>
            <person name="Montfort J."/>
            <person name="Klopp C."/>
            <person name="Cabau C."/>
            <person name="Gaspin C."/>
            <person name="Thorgaard G.H."/>
            <person name="Boussaha M."/>
            <person name="Quillet E."/>
            <person name="Guyomard R."/>
            <person name="Galiana D."/>
            <person name="Bobe J."/>
            <person name="Volff J.N."/>
            <person name="Genet C."/>
            <person name="Wincker P."/>
            <person name="Jaillon O."/>
            <person name="Roest Crollius H."/>
            <person name="Guiguen Y."/>
        </authorList>
    </citation>
    <scope>NUCLEOTIDE SEQUENCE [LARGE SCALE GENOMIC DNA]</scope>
</reference>
<dbReference type="EMBL" id="FR904665">
    <property type="protein sequence ID" value="CDQ69346.1"/>
    <property type="molecule type" value="Genomic_DNA"/>
</dbReference>
<feature type="compositionally biased region" description="Basic and acidic residues" evidence="2">
    <location>
        <begin position="1314"/>
        <end position="1369"/>
    </location>
</feature>
<feature type="region of interest" description="Disordered" evidence="2">
    <location>
        <begin position="602"/>
        <end position="658"/>
    </location>
</feature>
<reference evidence="3" key="2">
    <citation type="submission" date="2014-03" db="EMBL/GenBank/DDBJ databases">
        <authorList>
            <person name="Genoscope - CEA"/>
        </authorList>
    </citation>
    <scope>NUCLEOTIDE SEQUENCE</scope>
</reference>
<feature type="compositionally biased region" description="Basic and acidic residues" evidence="2">
    <location>
        <begin position="180"/>
        <end position="191"/>
    </location>
</feature>
<dbReference type="InterPro" id="IPR008405">
    <property type="entry name" value="ApoL"/>
</dbReference>
<feature type="compositionally biased region" description="Basic and acidic residues" evidence="2">
    <location>
        <begin position="1270"/>
        <end position="1291"/>
    </location>
</feature>
<protein>
    <submittedName>
        <fullName evidence="3">Uncharacterized protein</fullName>
    </submittedName>
</protein>
<dbReference type="GO" id="GO:0005576">
    <property type="term" value="C:extracellular region"/>
    <property type="evidence" value="ECO:0007669"/>
    <property type="project" value="InterPro"/>
</dbReference>
<feature type="region of interest" description="Disordered" evidence="2">
    <location>
        <begin position="1077"/>
        <end position="1450"/>
    </location>
</feature>
<evidence type="ECO:0000313" key="3">
    <source>
        <dbReference type="EMBL" id="CDQ69346.1"/>
    </source>
</evidence>
<dbReference type="Pfam" id="PF05461">
    <property type="entry name" value="ApoL"/>
    <property type="match status" value="1"/>
</dbReference>
<dbReference type="PANTHER" id="PTHR14096">
    <property type="entry name" value="APOLIPOPROTEIN L"/>
    <property type="match status" value="1"/>
</dbReference>
<dbReference type="Proteomes" id="UP000193380">
    <property type="component" value="Unassembled WGS sequence"/>
</dbReference>
<feature type="compositionally biased region" description="Polar residues" evidence="2">
    <location>
        <begin position="275"/>
        <end position="293"/>
    </location>
</feature>
<feature type="compositionally biased region" description="Low complexity" evidence="2">
    <location>
        <begin position="232"/>
        <end position="243"/>
    </location>
</feature>
<organism evidence="3 4">
    <name type="scientific">Oncorhynchus mykiss</name>
    <name type="common">Rainbow trout</name>
    <name type="synonym">Salmo gairdneri</name>
    <dbReference type="NCBI Taxonomy" id="8022"/>
    <lineage>
        <taxon>Eukaryota</taxon>
        <taxon>Metazoa</taxon>
        <taxon>Chordata</taxon>
        <taxon>Craniata</taxon>
        <taxon>Vertebrata</taxon>
        <taxon>Euteleostomi</taxon>
        <taxon>Actinopterygii</taxon>
        <taxon>Neopterygii</taxon>
        <taxon>Teleostei</taxon>
        <taxon>Protacanthopterygii</taxon>
        <taxon>Salmoniformes</taxon>
        <taxon>Salmonidae</taxon>
        <taxon>Salmoninae</taxon>
        <taxon>Oncorhynchus</taxon>
    </lineage>
</organism>
<dbReference type="GO" id="GO:0008289">
    <property type="term" value="F:lipid binding"/>
    <property type="evidence" value="ECO:0007669"/>
    <property type="project" value="InterPro"/>
</dbReference>
<feature type="compositionally biased region" description="Basic and acidic residues" evidence="2">
    <location>
        <begin position="115"/>
        <end position="124"/>
    </location>
</feature>
<feature type="compositionally biased region" description="Polar residues" evidence="2">
    <location>
        <begin position="487"/>
        <end position="502"/>
    </location>
</feature>
<evidence type="ECO:0000256" key="1">
    <source>
        <dbReference type="ARBA" id="ARBA00010090"/>
    </source>
</evidence>